<keyword evidence="3" id="KW-1185">Reference proteome</keyword>
<accession>A0A941E9Y7</accession>
<evidence type="ECO:0000313" key="2">
    <source>
        <dbReference type="EMBL" id="MBR7826567.1"/>
    </source>
</evidence>
<dbReference type="EMBL" id="JAGSOH010000019">
    <property type="protein sequence ID" value="MBR7826567.1"/>
    <property type="molecule type" value="Genomic_DNA"/>
</dbReference>
<proteinExistence type="predicted"/>
<comment type="caution">
    <text evidence="2">The sequence shown here is derived from an EMBL/GenBank/DDBJ whole genome shotgun (WGS) entry which is preliminary data.</text>
</comment>
<dbReference type="Proteomes" id="UP000676325">
    <property type="component" value="Unassembled WGS sequence"/>
</dbReference>
<dbReference type="AlphaFoldDB" id="A0A941E9Y7"/>
<evidence type="ECO:0000256" key="1">
    <source>
        <dbReference type="SAM" id="MobiDB-lite"/>
    </source>
</evidence>
<name>A0A941E9Y7_9ACTN</name>
<organism evidence="2 3">
    <name type="scientific">Actinospica acidithermotolerans</name>
    <dbReference type="NCBI Taxonomy" id="2828514"/>
    <lineage>
        <taxon>Bacteria</taxon>
        <taxon>Bacillati</taxon>
        <taxon>Actinomycetota</taxon>
        <taxon>Actinomycetes</taxon>
        <taxon>Catenulisporales</taxon>
        <taxon>Actinospicaceae</taxon>
        <taxon>Actinospica</taxon>
    </lineage>
</organism>
<reference evidence="2" key="1">
    <citation type="submission" date="2021-04" db="EMBL/GenBank/DDBJ databases">
        <title>Genome based classification of Actinospica acidithermotolerans sp. nov., an actinobacterium isolated from an Indonesian hot spring.</title>
        <authorList>
            <person name="Kusuma A.B."/>
            <person name="Putra K.E."/>
            <person name="Nafisah S."/>
            <person name="Loh J."/>
            <person name="Nouioui I."/>
            <person name="Goodfellow M."/>
        </authorList>
    </citation>
    <scope>NUCLEOTIDE SEQUENCE</scope>
    <source>
        <strain evidence="2">MGRD01-02</strain>
    </source>
</reference>
<gene>
    <name evidence="2" type="ORF">KDK95_09650</name>
</gene>
<protein>
    <submittedName>
        <fullName evidence="2">Uncharacterized protein</fullName>
    </submittedName>
</protein>
<feature type="region of interest" description="Disordered" evidence="1">
    <location>
        <begin position="96"/>
        <end position="115"/>
    </location>
</feature>
<sequence>MIAAVLIFCVVVFIATIAVSVSGGKDGGAEREVDPRLLELEFRGVVVENTEVAHAFDAGYSRRVKIKCDDGNTVTMTTPIFGGNQFRVGTRVVKRAGAARPVPDKGTAGPGGPSA</sequence>
<dbReference type="RefSeq" id="WP_212517716.1">
    <property type="nucleotide sequence ID" value="NZ_JAGSOH010000019.1"/>
</dbReference>
<evidence type="ECO:0000313" key="3">
    <source>
        <dbReference type="Proteomes" id="UP000676325"/>
    </source>
</evidence>